<feature type="coiled-coil region" evidence="1">
    <location>
        <begin position="22"/>
        <end position="56"/>
    </location>
</feature>
<dbReference type="EMBL" id="AP021853">
    <property type="protein sequence ID" value="BBN99990.1"/>
    <property type="molecule type" value="Genomic_DNA"/>
</dbReference>
<name>A0A5K7X5J3_9BACL</name>
<reference evidence="3 4" key="1">
    <citation type="submission" date="2019-09" db="EMBL/GenBank/DDBJ databases">
        <title>Complete genome sequence of Sporolactobacillus terrae 70-3.</title>
        <authorList>
            <person name="Tanaka N."/>
            <person name="Shiwa Y."/>
            <person name="Fujita N."/>
            <person name="Tanasupawat S."/>
        </authorList>
    </citation>
    <scope>NUCLEOTIDE SEQUENCE [LARGE SCALE GENOMIC DNA]</scope>
    <source>
        <strain evidence="3 4">70-3</strain>
    </source>
</reference>
<evidence type="ECO:0000313" key="3">
    <source>
        <dbReference type="EMBL" id="BBN99990.1"/>
    </source>
</evidence>
<accession>A0A5K7X5J3</accession>
<dbReference type="Gene3D" id="1.10.1660.10">
    <property type="match status" value="1"/>
</dbReference>
<dbReference type="InterPro" id="IPR015358">
    <property type="entry name" value="Tscrpt_reg_MerR_DNA-bd"/>
</dbReference>
<dbReference type="Proteomes" id="UP000326951">
    <property type="component" value="Chromosome"/>
</dbReference>
<evidence type="ECO:0000256" key="1">
    <source>
        <dbReference type="SAM" id="Coils"/>
    </source>
</evidence>
<dbReference type="Pfam" id="PF09278">
    <property type="entry name" value="MerR-DNA-bind"/>
    <property type="match status" value="1"/>
</dbReference>
<gene>
    <name evidence="3" type="ORF">St703_26950</name>
</gene>
<feature type="domain" description="Transcription regulator MerR DNA binding" evidence="2">
    <location>
        <begin position="2"/>
        <end position="54"/>
    </location>
</feature>
<protein>
    <recommendedName>
        <fullName evidence="2">Transcription regulator MerR DNA binding domain-containing protein</fullName>
    </recommendedName>
</protein>
<evidence type="ECO:0000259" key="2">
    <source>
        <dbReference type="Pfam" id="PF09278"/>
    </source>
</evidence>
<dbReference type="InterPro" id="IPR009061">
    <property type="entry name" value="DNA-bd_dom_put_sf"/>
</dbReference>
<dbReference type="SUPFAM" id="SSF46955">
    <property type="entry name" value="Putative DNA-binding domain"/>
    <property type="match status" value="1"/>
</dbReference>
<organism evidence="3 4">
    <name type="scientific">Sporolactobacillus terrae</name>
    <dbReference type="NCBI Taxonomy" id="269673"/>
    <lineage>
        <taxon>Bacteria</taxon>
        <taxon>Bacillati</taxon>
        <taxon>Bacillota</taxon>
        <taxon>Bacilli</taxon>
        <taxon>Bacillales</taxon>
        <taxon>Sporolactobacillaceae</taxon>
        <taxon>Sporolactobacillus</taxon>
    </lineage>
</organism>
<dbReference type="AlphaFoldDB" id="A0A5K7X5J3"/>
<sequence length="86" mass="10031">MRSAGISVEALQKYIRLFDANEDNTQQQIALLQEQLELMEEKRDDLQAAIDHLRWKLNNYDSHMSATEEALCALEREHKTNNSKLD</sequence>
<proteinExistence type="predicted"/>
<keyword evidence="1" id="KW-0175">Coiled coil</keyword>
<evidence type="ECO:0000313" key="4">
    <source>
        <dbReference type="Proteomes" id="UP000326951"/>
    </source>
</evidence>